<name>A0A9D1FKE4_9FIRM</name>
<protein>
    <submittedName>
        <fullName evidence="1">Uncharacterized protein</fullName>
    </submittedName>
</protein>
<evidence type="ECO:0000313" key="1">
    <source>
        <dbReference type="EMBL" id="HIS75319.1"/>
    </source>
</evidence>
<dbReference type="InterPro" id="IPR023296">
    <property type="entry name" value="Glyco_hydro_beta-prop_sf"/>
</dbReference>
<reference evidence="1" key="1">
    <citation type="submission" date="2020-10" db="EMBL/GenBank/DDBJ databases">
        <authorList>
            <person name="Gilroy R."/>
        </authorList>
    </citation>
    <scope>NUCLEOTIDE SEQUENCE</scope>
    <source>
        <strain evidence="1">CHK199-13235</strain>
    </source>
</reference>
<dbReference type="Gene3D" id="2.115.10.20">
    <property type="entry name" value="Glycosyl hydrolase domain, family 43"/>
    <property type="match status" value="1"/>
</dbReference>
<accession>A0A9D1FKE4</accession>
<comment type="caution">
    <text evidence="1">The sequence shown here is derived from an EMBL/GenBank/DDBJ whole genome shotgun (WGS) entry which is preliminary data.</text>
</comment>
<dbReference type="Proteomes" id="UP000824002">
    <property type="component" value="Unassembled WGS sequence"/>
</dbReference>
<dbReference type="AlphaFoldDB" id="A0A9D1FKE4"/>
<gene>
    <name evidence="1" type="ORF">IAB51_00775</name>
</gene>
<proteinExistence type="predicted"/>
<dbReference type="EMBL" id="DVJP01000010">
    <property type="protein sequence ID" value="HIS75319.1"/>
    <property type="molecule type" value="Genomic_DNA"/>
</dbReference>
<reference evidence="1" key="2">
    <citation type="journal article" date="2021" name="PeerJ">
        <title>Extensive microbial diversity within the chicken gut microbiome revealed by metagenomics and culture.</title>
        <authorList>
            <person name="Gilroy R."/>
            <person name="Ravi A."/>
            <person name="Getino M."/>
            <person name="Pursley I."/>
            <person name="Horton D.L."/>
            <person name="Alikhan N.F."/>
            <person name="Baker D."/>
            <person name="Gharbi K."/>
            <person name="Hall N."/>
            <person name="Watson M."/>
            <person name="Adriaenssens E.M."/>
            <person name="Foster-Nyarko E."/>
            <person name="Jarju S."/>
            <person name="Secka A."/>
            <person name="Antonio M."/>
            <person name="Oren A."/>
            <person name="Chaudhuri R.R."/>
            <person name="La Ragione R."/>
            <person name="Hildebrand F."/>
            <person name="Pallen M.J."/>
        </authorList>
    </citation>
    <scope>NUCLEOTIDE SEQUENCE</scope>
    <source>
        <strain evidence="1">CHK199-13235</strain>
    </source>
</reference>
<sequence length="604" mass="69346">MEKKYLARRINGYALEPLFDKDGLTWQSHHVTNPALIRLSGDKRAFLGYRAGGDRDHYCIDQTDVYSSSLGLAVLNETATAVMHRFPLPIMRIRRKTSLPQSPEEYPEYLKLHGSEISVMHDFRFYEHQGYLYCIYHDGTITTAFDRIRKMPVADFLNRVNRSIDLMEKAEADIKEAWDRIWPDSSWEDAGCEEGTLLFPRVNGETSTKTDIAYFKLDNGRIQMMRRPIPDIAVLDTDDTLCGKKTIDGHQDYGVLEQNVRPGRYDNSHIGPNAAAPTLANILGKEVYIDITHGVYNPALSEEGDFYWKMRYSPFFRVKDAKNGDLLYYSEDPILDDQSPIWSEYSQHGRWIQALTHSYITFAGGQTPVCPEQNGVDDLFTFYTGVGDTAISRGEFTLRDLLPEKVITDIAAHDAHLCIPVSIPAAAAALAEHPAGWDWLIRNDPFKRCIAIERSFSFPQGIDRAVRPIYCRPGYFDADLMIFDGKSIVLHCELGYCLLYRGLRWFEECGKQHTEMGIGVLVLDEDDPERVYYRSSQPILPLETYSGFLTEPSLSLPEGLLERIRQWIPEQVQFEIRRSRELVRNGQHWKSQHTIWLEERTSCK</sequence>
<organism evidence="1 2">
    <name type="scientific">Candidatus Merdivicinus excrementipullorum</name>
    <dbReference type="NCBI Taxonomy" id="2840867"/>
    <lineage>
        <taxon>Bacteria</taxon>
        <taxon>Bacillati</taxon>
        <taxon>Bacillota</taxon>
        <taxon>Clostridia</taxon>
        <taxon>Eubacteriales</taxon>
        <taxon>Oscillospiraceae</taxon>
        <taxon>Oscillospiraceae incertae sedis</taxon>
        <taxon>Candidatus Merdivicinus</taxon>
    </lineage>
</organism>
<evidence type="ECO:0000313" key="2">
    <source>
        <dbReference type="Proteomes" id="UP000824002"/>
    </source>
</evidence>